<dbReference type="SMART" id="SM00028">
    <property type="entry name" value="TPR"/>
    <property type="match status" value="3"/>
</dbReference>
<name>A0ABP1G6C0_9CHLO</name>
<reference evidence="4 5" key="1">
    <citation type="submission" date="2024-06" db="EMBL/GenBank/DDBJ databases">
        <authorList>
            <person name="Kraege A."/>
            <person name="Thomma B."/>
        </authorList>
    </citation>
    <scope>NUCLEOTIDE SEQUENCE [LARGE SCALE GENOMIC DNA]</scope>
</reference>
<dbReference type="InterPro" id="IPR011990">
    <property type="entry name" value="TPR-like_helical_dom_sf"/>
</dbReference>
<evidence type="ECO:0000256" key="1">
    <source>
        <dbReference type="ARBA" id="ARBA00022737"/>
    </source>
</evidence>
<evidence type="ECO:0000313" key="4">
    <source>
        <dbReference type="EMBL" id="CAL5227804.1"/>
    </source>
</evidence>
<protein>
    <submittedName>
        <fullName evidence="4">G10827 protein</fullName>
    </submittedName>
</protein>
<feature type="repeat" description="TPR" evidence="3">
    <location>
        <begin position="141"/>
        <end position="174"/>
    </location>
</feature>
<accession>A0ABP1G6C0</accession>
<dbReference type="Proteomes" id="UP001497392">
    <property type="component" value="Unassembled WGS sequence"/>
</dbReference>
<organism evidence="4 5">
    <name type="scientific">Coccomyxa viridis</name>
    <dbReference type="NCBI Taxonomy" id="1274662"/>
    <lineage>
        <taxon>Eukaryota</taxon>
        <taxon>Viridiplantae</taxon>
        <taxon>Chlorophyta</taxon>
        <taxon>core chlorophytes</taxon>
        <taxon>Trebouxiophyceae</taxon>
        <taxon>Trebouxiophyceae incertae sedis</taxon>
        <taxon>Coccomyxaceae</taxon>
        <taxon>Coccomyxa</taxon>
    </lineage>
</organism>
<sequence>MVGVNALTSCQLLQPCEAPHLFKPGAQTHGNKRTKVKVTACSQWLVQGRREVLLGGSLTLITALGAPAWAADESYRPADIRLDLAPDQSKYDAADEDLRDAAGKLQLALNAENVKDEERLWTELIDKYEGSKAPWRADIVGRAYGNRGNARSRQGKMDIALVDYNRAIEICPWSVDPVLNRGVLYENTNRYSEAEQDYRTVLAAMPNDPSGWNNLGNVALAQQKWTESAGYYQKAMQLAPAFSFAGANRTLALYAGGQTNEAMREMRSLLRRYPDFDDPRAALAAAEWELGQYERAEGDWNRVQDPRYADKEWLLRTRRWPAKLCEALQAFLEIRMTRKSPSAA</sequence>
<gene>
    <name evidence="4" type="primary">g10827</name>
    <name evidence="4" type="ORF">VP750_LOCUS9710</name>
</gene>
<feature type="repeat" description="TPR" evidence="3">
    <location>
        <begin position="175"/>
        <end position="208"/>
    </location>
</feature>
<dbReference type="PANTHER" id="PTHR44858:SF17">
    <property type="match status" value="1"/>
</dbReference>
<keyword evidence="1" id="KW-0677">Repeat</keyword>
<keyword evidence="2 3" id="KW-0802">TPR repeat</keyword>
<dbReference type="InterPro" id="IPR019734">
    <property type="entry name" value="TPR_rpt"/>
</dbReference>
<dbReference type="PANTHER" id="PTHR44858">
    <property type="entry name" value="TETRATRICOPEPTIDE REPEAT PROTEIN 6"/>
    <property type="match status" value="1"/>
</dbReference>
<comment type="caution">
    <text evidence="4">The sequence shown here is derived from an EMBL/GenBank/DDBJ whole genome shotgun (WGS) entry which is preliminary data.</text>
</comment>
<dbReference type="Gene3D" id="1.25.40.10">
    <property type="entry name" value="Tetratricopeptide repeat domain"/>
    <property type="match status" value="1"/>
</dbReference>
<keyword evidence="5" id="KW-1185">Reference proteome</keyword>
<dbReference type="SUPFAM" id="SSF48452">
    <property type="entry name" value="TPR-like"/>
    <property type="match status" value="1"/>
</dbReference>
<dbReference type="PROSITE" id="PS50005">
    <property type="entry name" value="TPR"/>
    <property type="match status" value="3"/>
</dbReference>
<dbReference type="Pfam" id="PF13174">
    <property type="entry name" value="TPR_6"/>
    <property type="match status" value="1"/>
</dbReference>
<dbReference type="Pfam" id="PF00515">
    <property type="entry name" value="TPR_1"/>
    <property type="match status" value="1"/>
</dbReference>
<dbReference type="EMBL" id="CAXHTA020000017">
    <property type="protein sequence ID" value="CAL5227804.1"/>
    <property type="molecule type" value="Genomic_DNA"/>
</dbReference>
<evidence type="ECO:0000256" key="3">
    <source>
        <dbReference type="PROSITE-ProRule" id="PRU00339"/>
    </source>
</evidence>
<evidence type="ECO:0000313" key="5">
    <source>
        <dbReference type="Proteomes" id="UP001497392"/>
    </source>
</evidence>
<dbReference type="Pfam" id="PF13432">
    <property type="entry name" value="TPR_16"/>
    <property type="match status" value="1"/>
</dbReference>
<dbReference type="InterPro" id="IPR050498">
    <property type="entry name" value="Ycf3"/>
</dbReference>
<proteinExistence type="predicted"/>
<feature type="repeat" description="TPR" evidence="3">
    <location>
        <begin position="209"/>
        <end position="242"/>
    </location>
</feature>
<evidence type="ECO:0000256" key="2">
    <source>
        <dbReference type="ARBA" id="ARBA00022803"/>
    </source>
</evidence>